<evidence type="ECO:0000313" key="3">
    <source>
        <dbReference type="Proteomes" id="UP000053244"/>
    </source>
</evidence>
<keyword evidence="3" id="KW-1185">Reference proteome</keyword>
<name>A0A124G9N7_9ACTN</name>
<evidence type="ECO:0000313" key="2">
    <source>
        <dbReference type="EMBL" id="KUL29725.1"/>
    </source>
</evidence>
<organism evidence="2 3">
    <name type="scientific">Actinoplanes awajinensis subsp. mycoplanecinus</name>
    <dbReference type="NCBI Taxonomy" id="135947"/>
    <lineage>
        <taxon>Bacteria</taxon>
        <taxon>Bacillati</taxon>
        <taxon>Actinomycetota</taxon>
        <taxon>Actinomycetes</taxon>
        <taxon>Micromonosporales</taxon>
        <taxon>Micromonosporaceae</taxon>
        <taxon>Actinoplanes</taxon>
    </lineage>
</organism>
<sequence length="807" mass="85221">MSGLTLPDLLEFDAGPWHSAADGWSRVARGLDTAADQLITGTRDLGAVWPDGTGSTAAQQKAATLRAELDNTYPPAKRLADAFDQHAYAMKGLRSQAEGIVASARAAGYTVDTTAGTITAPASAYLGGNLDRTGRETGALLNDLRSVVEYARAQDDATAATINGNVPSPQTGFGASPPGATARAGELARKLMDPTYQPTPAELDELRKLVTLYGRDRIFAYDLLTALGPRGLLQLSGTLATYQLDHPGVDADDVLFSNDTAAMVRDLQNGLGLTLATATQETGTTTGLRGETYLPGDHELPSQWTTDLMAAGRSPMDIGDPASPARYAEDVYGYQLLSPLLHNGDFDAGFLSSIGGDMVDFEMAQGENSALWTGARGENLRLDWTQGHDDNTVPAGIDPMNGLMDALSRNGDATRDLLTGTTEFTADGPAGGRLPRLDYLLTDRNWDATADVPGGPGWTTELMQHGGDYHNGALDDFGTALEHATTDQPGPQARHIVESIIHESNVDEQAMGYPNGTPPGHGTTGDFAKTDVINPQLRQPLANVTSAYIFDVNLNIADSHGAIPGQTLDVDRNHLVRYLADLGKDPGAHDTIAKAEAAYATGSYDSILSGRQNPHDDINGHLRAMENVSHNYGSVLGALDHGAAQAGHTTSAAQDAAYNQHVEDRYKVAGRLVDEVMGKVTARIPVPVVGDLAGEYVTDLMAQAEEQAKVDNHGLATYEVGAALGAGRSTAVSLSEQALYSSGRLEDLPSTLVENGDPKPVSGWNEADYQAWQQYKAGHGQSTVGNAAANAGDSYQNGYEWAGDVLG</sequence>
<dbReference type="AlphaFoldDB" id="A0A124G9N7"/>
<dbReference type="EMBL" id="LLZH01000276">
    <property type="protein sequence ID" value="KUL29725.1"/>
    <property type="molecule type" value="Genomic_DNA"/>
</dbReference>
<dbReference type="OrthoDB" id="3846417at2"/>
<dbReference type="Proteomes" id="UP000053244">
    <property type="component" value="Unassembled WGS sequence"/>
</dbReference>
<gene>
    <name evidence="2" type="ORF">ADL15_26835</name>
</gene>
<reference evidence="2 3" key="1">
    <citation type="submission" date="2015-10" db="EMBL/GenBank/DDBJ databases">
        <authorList>
            <person name="Gilbert D.G."/>
        </authorList>
    </citation>
    <scope>NUCLEOTIDE SEQUENCE [LARGE SCALE GENOMIC DNA]</scope>
    <source>
        <strain evidence="2 3">NRRL B-16712</strain>
    </source>
</reference>
<protein>
    <submittedName>
        <fullName evidence="2">Uncharacterized protein</fullName>
    </submittedName>
</protein>
<comment type="caution">
    <text evidence="2">The sequence shown here is derived from an EMBL/GenBank/DDBJ whole genome shotgun (WGS) entry which is preliminary data.</text>
</comment>
<dbReference type="RefSeq" id="WP_067696958.1">
    <property type="nucleotide sequence ID" value="NZ_LLZH01000276.1"/>
</dbReference>
<evidence type="ECO:0000256" key="1">
    <source>
        <dbReference type="SAM" id="MobiDB-lite"/>
    </source>
</evidence>
<feature type="compositionally biased region" description="Polar residues" evidence="1">
    <location>
        <begin position="161"/>
        <end position="173"/>
    </location>
</feature>
<feature type="region of interest" description="Disordered" evidence="1">
    <location>
        <begin position="161"/>
        <end position="180"/>
    </location>
</feature>
<accession>A0A124G9N7</accession>
<proteinExistence type="predicted"/>